<dbReference type="PANTHER" id="PTHR37813:SF1">
    <property type="entry name" value="FELS-2 PROPHAGE PROTEIN"/>
    <property type="match status" value="1"/>
</dbReference>
<feature type="transmembrane region" description="Helical" evidence="2">
    <location>
        <begin position="690"/>
        <end position="712"/>
    </location>
</feature>
<feature type="transmembrane region" description="Helical" evidence="2">
    <location>
        <begin position="922"/>
        <end position="945"/>
    </location>
</feature>
<evidence type="ECO:0000256" key="2">
    <source>
        <dbReference type="SAM" id="Phobius"/>
    </source>
</evidence>
<dbReference type="EMBL" id="JAXCMD010000027">
    <property type="protein sequence ID" value="MDY0855458.1"/>
    <property type="molecule type" value="Genomic_DNA"/>
</dbReference>
<evidence type="ECO:0008006" key="5">
    <source>
        <dbReference type="Google" id="ProtNLM"/>
    </source>
</evidence>
<evidence type="ECO:0000313" key="4">
    <source>
        <dbReference type="Proteomes" id="UP001274571"/>
    </source>
</evidence>
<dbReference type="InterPro" id="IPR016024">
    <property type="entry name" value="ARM-type_fold"/>
</dbReference>
<proteinExistence type="predicted"/>
<feature type="coiled-coil region" evidence="1">
    <location>
        <begin position="623"/>
        <end position="650"/>
    </location>
</feature>
<gene>
    <name evidence="3" type="ORF">SOH20_32340</name>
</gene>
<dbReference type="Proteomes" id="UP001274571">
    <property type="component" value="Unassembled WGS sequence"/>
</dbReference>
<sequence length="1556" mass="168694">MARNNSEVEVIFKAQNKDFNDAMKGMNQETKKLRQEMKLQEEQMKLNATDSEKLQAKLQNLSQQYAVAQRATQATAEHLQRAKELYGEHSTVVAKLESKLRSQQITEQQLANSIKQTSESLKQARDAEQERTSETAKAAQKLKELKGQEEQLQSSLSKLNAQYELQKATLGENASEIEKLRLKIDNLGEQHTVAASKVQNYQKQLDQAKQQYGENASEIQRYETQLIQARTSEQQLQTQLSATNRSLQEQENATKQLKTFFDATETSVDHFANALGNNLTNAIRNGTATARQLEQAIQIIGREALGSEADIEKLQRSLRSIDDRNSLQQVRNDLRDISREAERASHSFKELDIGLENILGGLMAGGGISGAIEQALDTSKLKTKIDVSFEVPASSKKSVEEAVRGVEAYGVDVEEALEGTRRQWALNQTVSDKANASIVKGAGAIASAYAGIDFTELIQEANEIGNELGITSDTALGLTNRLLKIGFPPEQLDIIAEYGGQLTRAGYRAGEVQAIMEAGVETGTWNIDNLLDGLKEGRIKAAEFGKEVPKALQDLLKGTKISTEQMQKWGKAVAEGGRGGSQAMTEIAKALDGVEDATQKNLIGAQIFGTMYEDQGQNITNTLIGAQDKVVDLNKNQEQLNETIKKMDASPAVKFKKAMNDLKMALEPVLGVIADVISAFAGFVSEHPALAAAITTIVTALGILVGACMALAPVFVTLSSIAGILGVSIGAVAGPVALVAGGVIAASAAIAGLIIWMRNLWQTNEGFKNSITNVIESVQNFGHALSSLGKYLFYTAVDGDYLNDWITHLPKGFQNAAEMIGLAVSKIREACLHLFDAVKAVFSGDFSQLGKIFKMIGPTIAGAIIGGLPGVLVSVSRYLPAIAEYLNANSGIILETITNIFTNIANFVTTVLPQFLEAGSQMISNLVNGLVVAAPIMLEAIVGIINTISQMIATYLPMIVQMGIQIIQTLISGIVQVLPTLIETGLQLILTLINGIMQMLPQLIQIAVTIIQTIINGIMSFLPQLIEMGINLLVSLITGITQALPMIALAIITVITTLIEAITANLPMIIESGVKVLTSLIDGIIKMLPQLIDLAINLITKVADTLLTNLPKIIESGVKILMAIIDGIVQVLPQLINAALDLIVKIASTLIANLPKILEAGVKILLMLIAGIVKVIPELIAAALKLIVTLAGELIKNLPKILEAGVQLIWALIKGIVSMVGKLGSTIVTDIVPKIVDTLKKIDLFKIGKDIISGLIDGLGSMAGKVLSKVKSIGNDILDGFTSFFDIHSPSRKMRDQVGKQVGAGLAVGMEQSMSTVLAAAKNLANSVYTVLETTLNTFNSSTLNDMNNNNPLRSYFEAILEDGDYLNDWITHLPVDMRDALKQVGKELEGYDVNSGMSENNPVARYIRSVLESGDPFQKILEEEFVESGKWLEIGKKVAGFREQIFKDFYNAPNQKSTKGNVLQSVLNNISNMVDDTFKKLNLYGANKQDNITSNLSTLATRAVQPIVQQIDSGPVEINFYNTINNERDVDRMFEKANDWFAERGRNVKIGIGRT</sequence>
<dbReference type="SUPFAM" id="SSF48371">
    <property type="entry name" value="ARM repeat"/>
    <property type="match status" value="1"/>
</dbReference>
<keyword evidence="2" id="KW-0812">Transmembrane</keyword>
<feature type="coiled-coil region" evidence="1">
    <location>
        <begin position="191"/>
        <end position="253"/>
    </location>
</feature>
<feature type="transmembrane region" description="Helical" evidence="2">
    <location>
        <begin position="1003"/>
        <end position="1026"/>
    </location>
</feature>
<organism evidence="3 4">
    <name type="scientific">Bacillus thuringiensis</name>
    <dbReference type="NCBI Taxonomy" id="1428"/>
    <lineage>
        <taxon>Bacteria</taxon>
        <taxon>Bacillati</taxon>
        <taxon>Bacillota</taxon>
        <taxon>Bacilli</taxon>
        <taxon>Bacillales</taxon>
        <taxon>Bacillaceae</taxon>
        <taxon>Bacillus</taxon>
        <taxon>Bacillus cereus group</taxon>
    </lineage>
</organism>
<feature type="transmembrane region" description="Helical" evidence="2">
    <location>
        <begin position="855"/>
        <end position="880"/>
    </location>
</feature>
<protein>
    <recommendedName>
        <fullName evidence="5">Tape measure protein</fullName>
    </recommendedName>
</protein>
<feature type="transmembrane region" description="Helical" evidence="2">
    <location>
        <begin position="664"/>
        <end position="684"/>
    </location>
</feature>
<evidence type="ECO:0000256" key="1">
    <source>
        <dbReference type="SAM" id="Coils"/>
    </source>
</evidence>
<feature type="transmembrane region" description="Helical" evidence="2">
    <location>
        <begin position="892"/>
        <end position="916"/>
    </location>
</feature>
<keyword evidence="2" id="KW-1133">Transmembrane helix</keyword>
<comment type="caution">
    <text evidence="3">The sequence shown here is derived from an EMBL/GenBank/DDBJ whole genome shotgun (WGS) entry which is preliminary data.</text>
</comment>
<keyword evidence="1" id="KW-0175">Coiled coil</keyword>
<dbReference type="RefSeq" id="WP_320484055.1">
    <property type="nucleotide sequence ID" value="NZ_JAXCMD010000027.1"/>
</dbReference>
<feature type="coiled-coil region" evidence="1">
    <location>
        <begin position="16"/>
        <end position="71"/>
    </location>
</feature>
<feature type="coiled-coil region" evidence="1">
    <location>
        <begin position="135"/>
        <end position="162"/>
    </location>
</feature>
<evidence type="ECO:0000313" key="3">
    <source>
        <dbReference type="EMBL" id="MDY0855458.1"/>
    </source>
</evidence>
<reference evidence="3" key="1">
    <citation type="submission" date="2023-11" db="EMBL/GenBank/DDBJ databases">
        <title>Genome Sequence of Bacillus thuringiensis stain BLB 30AF.</title>
        <authorList>
            <person name="Farhat A."/>
        </authorList>
    </citation>
    <scope>NUCLEOTIDE SEQUENCE</scope>
    <source>
        <strain evidence="3">BLB30AF</strain>
    </source>
</reference>
<feature type="transmembrane region" description="Helical" evidence="2">
    <location>
        <begin position="724"/>
        <end position="757"/>
    </location>
</feature>
<dbReference type="PANTHER" id="PTHR37813">
    <property type="entry name" value="FELS-2 PROPHAGE PROTEIN"/>
    <property type="match status" value="1"/>
</dbReference>
<accession>A0AAW9GWG4</accession>
<feature type="transmembrane region" description="Helical" evidence="2">
    <location>
        <begin position="1032"/>
        <end position="1059"/>
    </location>
</feature>
<keyword evidence="2" id="KW-0472">Membrane</keyword>
<name>A0AAW9GWG4_BACTU</name>